<dbReference type="Gene3D" id="3.80.30.20">
    <property type="entry name" value="tm_1862 like domain"/>
    <property type="match status" value="1"/>
</dbReference>
<dbReference type="GO" id="GO:0005829">
    <property type="term" value="C:cytosol"/>
    <property type="evidence" value="ECO:0007669"/>
    <property type="project" value="TreeGrafter"/>
</dbReference>
<dbReference type="PROSITE" id="PS51918">
    <property type="entry name" value="RADICAL_SAM"/>
    <property type="match status" value="1"/>
</dbReference>
<accession>K6XB68</accession>
<keyword evidence="3" id="KW-1185">Reference proteome</keyword>
<reference evidence="2 3" key="1">
    <citation type="journal article" date="2017" name="Antonie Van Leeuwenhoek">
        <title>Rhizobium rhizosphaerae sp. nov., a novel species isolated from rice rhizosphere.</title>
        <authorList>
            <person name="Zhao J.J."/>
            <person name="Zhang J."/>
            <person name="Zhang R.J."/>
            <person name="Zhang C.W."/>
            <person name="Yin H.Q."/>
            <person name="Zhang X.X."/>
        </authorList>
    </citation>
    <scope>NUCLEOTIDE SEQUENCE [LARGE SCALE GENOMIC DNA]</scope>
    <source>
        <strain evidence="2 3">BSs20135</strain>
    </source>
</reference>
<protein>
    <recommendedName>
        <fullName evidence="1">Radical SAM core domain-containing protein</fullName>
    </recommendedName>
</protein>
<dbReference type="GO" id="GO:0051539">
    <property type="term" value="F:4 iron, 4 sulfur cluster binding"/>
    <property type="evidence" value="ECO:0007669"/>
    <property type="project" value="InterPro"/>
</dbReference>
<dbReference type="AlphaFoldDB" id="K6XB68"/>
<dbReference type="Proteomes" id="UP000006327">
    <property type="component" value="Unassembled WGS sequence"/>
</dbReference>
<dbReference type="STRING" id="493475.GARC_0878"/>
<dbReference type="EMBL" id="BAEO01000010">
    <property type="protein sequence ID" value="GAC17859.1"/>
    <property type="molecule type" value="Genomic_DNA"/>
</dbReference>
<evidence type="ECO:0000313" key="3">
    <source>
        <dbReference type="Proteomes" id="UP000006327"/>
    </source>
</evidence>
<proteinExistence type="predicted"/>
<dbReference type="SUPFAM" id="SSF102114">
    <property type="entry name" value="Radical SAM enzymes"/>
    <property type="match status" value="1"/>
</dbReference>
<gene>
    <name evidence="2" type="ORF">GARC_0878</name>
</gene>
<comment type="caution">
    <text evidence="2">The sequence shown here is derived from an EMBL/GenBank/DDBJ whole genome shotgun (WGS) entry which is preliminary data.</text>
</comment>
<dbReference type="InterPro" id="IPR007197">
    <property type="entry name" value="rSAM"/>
</dbReference>
<dbReference type="PANTHER" id="PTHR43837">
    <property type="entry name" value="RIBOSOMAL PROTEIN S12 METHYLTHIOTRANSFERASE RIMO"/>
    <property type="match status" value="1"/>
</dbReference>
<evidence type="ECO:0000313" key="2">
    <source>
        <dbReference type="EMBL" id="GAC17859.1"/>
    </source>
</evidence>
<dbReference type="InterPro" id="IPR005840">
    <property type="entry name" value="Ribosomal_uS12_MeSTrfase_RimO"/>
</dbReference>
<dbReference type="Pfam" id="PF04055">
    <property type="entry name" value="Radical_SAM"/>
    <property type="match status" value="1"/>
</dbReference>
<dbReference type="PANTHER" id="PTHR43837:SF1">
    <property type="entry name" value="RIBOSOMAL PROTEIN US12 METHYLTHIOTRANSFERASE RIMO"/>
    <property type="match status" value="1"/>
</dbReference>
<dbReference type="eggNOG" id="COG0621">
    <property type="taxonomic scope" value="Bacteria"/>
</dbReference>
<feature type="domain" description="Radical SAM core" evidence="1">
    <location>
        <begin position="1"/>
        <end position="98"/>
    </location>
</feature>
<dbReference type="InterPro" id="IPR023404">
    <property type="entry name" value="rSAM_horseshoe"/>
</dbReference>
<dbReference type="RefSeq" id="WP_007617081.1">
    <property type="nucleotide sequence ID" value="NZ_BAEO01000010.1"/>
</dbReference>
<dbReference type="GO" id="GO:0035599">
    <property type="term" value="F:aspartic acid methylthiotransferase activity"/>
    <property type="evidence" value="ECO:0007669"/>
    <property type="project" value="TreeGrafter"/>
</dbReference>
<sequence>MSLLAQGEIRSYLNIPFQHTSPSILKLMKQPAAEHTMKRIKIWCEICSKIVSRSTFIVGFPGETEEDFQMLLDFLDEAYLNPVGCFKYSDVDGAKAND</sequence>
<organism evidence="2 3">
    <name type="scientific">Paraglaciecola arctica BSs20135</name>
    <dbReference type="NCBI Taxonomy" id="493475"/>
    <lineage>
        <taxon>Bacteria</taxon>
        <taxon>Pseudomonadati</taxon>
        <taxon>Pseudomonadota</taxon>
        <taxon>Gammaproteobacteria</taxon>
        <taxon>Alteromonadales</taxon>
        <taxon>Alteromonadaceae</taxon>
        <taxon>Paraglaciecola</taxon>
    </lineage>
</organism>
<dbReference type="InterPro" id="IPR058240">
    <property type="entry name" value="rSAM_sf"/>
</dbReference>
<evidence type="ECO:0000259" key="1">
    <source>
        <dbReference type="PROSITE" id="PS51918"/>
    </source>
</evidence>
<name>K6XB68_9ALTE</name>